<feature type="non-terminal residue" evidence="6">
    <location>
        <position position="293"/>
    </location>
</feature>
<dbReference type="SUPFAM" id="SSF53335">
    <property type="entry name" value="S-adenosyl-L-methionine-dependent methyltransferases"/>
    <property type="match status" value="1"/>
</dbReference>
<gene>
    <name evidence="6" type="ORF">KI387_034455</name>
</gene>
<feature type="domain" description="O-methyltransferase dimerisation" evidence="5">
    <location>
        <begin position="21"/>
        <end position="101"/>
    </location>
</feature>
<dbReference type="Pfam" id="PF00891">
    <property type="entry name" value="Methyltransf_2"/>
    <property type="match status" value="1"/>
</dbReference>
<sequence>MAGQNCYTQNESTQALLELSYLCTFPMAVKAAIFLKVPDILSAESTPLTAKQIADRIPGTATSEAKLERLLLALSTYGLFAVSGSNPRSYSLTPMSRLLAKDENGLSLSSMFLLNTETSHLETLQHLHEAVLEEGVVPFEKAYGQSVFQYFAQNTQMGGMFYSAMSNPSMKYVLKNYDGFKDVKILVDVGGGTGLNCNMIKAHYPHISAINFDLPFVIAKATKMPGIEHRGGSMFEFVPSSGDAILLKTVLHNWDDTRCGRLLSNCYSALAGAGKLVIIECLLAEEIEMSSRS</sequence>
<evidence type="ECO:0000256" key="3">
    <source>
        <dbReference type="ARBA" id="ARBA00022691"/>
    </source>
</evidence>
<evidence type="ECO:0000313" key="6">
    <source>
        <dbReference type="EMBL" id="KAH9290338.1"/>
    </source>
</evidence>
<evidence type="ECO:0000259" key="5">
    <source>
        <dbReference type="Pfam" id="PF08100"/>
    </source>
</evidence>
<dbReference type="OMA" id="HENEDNY"/>
<evidence type="ECO:0000256" key="1">
    <source>
        <dbReference type="ARBA" id="ARBA00022603"/>
    </source>
</evidence>
<dbReference type="Pfam" id="PF08100">
    <property type="entry name" value="Dimerisation"/>
    <property type="match status" value="1"/>
</dbReference>
<keyword evidence="3" id="KW-0949">S-adenosyl-L-methionine</keyword>
<keyword evidence="7" id="KW-1185">Reference proteome</keyword>
<evidence type="ECO:0000259" key="4">
    <source>
        <dbReference type="Pfam" id="PF00891"/>
    </source>
</evidence>
<accession>A0AA38C0R6</accession>
<dbReference type="Gene3D" id="3.40.50.150">
    <property type="entry name" value="Vaccinia Virus protein VP39"/>
    <property type="match status" value="1"/>
</dbReference>
<evidence type="ECO:0000313" key="7">
    <source>
        <dbReference type="Proteomes" id="UP000824469"/>
    </source>
</evidence>
<organism evidence="6 7">
    <name type="scientific">Taxus chinensis</name>
    <name type="common">Chinese yew</name>
    <name type="synonym">Taxus wallichiana var. chinensis</name>
    <dbReference type="NCBI Taxonomy" id="29808"/>
    <lineage>
        <taxon>Eukaryota</taxon>
        <taxon>Viridiplantae</taxon>
        <taxon>Streptophyta</taxon>
        <taxon>Embryophyta</taxon>
        <taxon>Tracheophyta</taxon>
        <taxon>Spermatophyta</taxon>
        <taxon>Pinopsida</taxon>
        <taxon>Pinidae</taxon>
        <taxon>Conifers II</taxon>
        <taxon>Cupressales</taxon>
        <taxon>Taxaceae</taxon>
        <taxon>Taxus</taxon>
    </lineage>
</organism>
<dbReference type="Proteomes" id="UP000824469">
    <property type="component" value="Unassembled WGS sequence"/>
</dbReference>
<reference evidence="6 7" key="1">
    <citation type="journal article" date="2021" name="Nat. Plants">
        <title>The Taxus genome provides insights into paclitaxel biosynthesis.</title>
        <authorList>
            <person name="Xiong X."/>
            <person name="Gou J."/>
            <person name="Liao Q."/>
            <person name="Li Y."/>
            <person name="Zhou Q."/>
            <person name="Bi G."/>
            <person name="Li C."/>
            <person name="Du R."/>
            <person name="Wang X."/>
            <person name="Sun T."/>
            <person name="Guo L."/>
            <person name="Liang H."/>
            <person name="Lu P."/>
            <person name="Wu Y."/>
            <person name="Zhang Z."/>
            <person name="Ro D.K."/>
            <person name="Shang Y."/>
            <person name="Huang S."/>
            <person name="Yan J."/>
        </authorList>
    </citation>
    <scope>NUCLEOTIDE SEQUENCE [LARGE SCALE GENOMIC DNA]</scope>
    <source>
        <strain evidence="6">Ta-2019</strain>
    </source>
</reference>
<evidence type="ECO:0000256" key="2">
    <source>
        <dbReference type="ARBA" id="ARBA00022679"/>
    </source>
</evidence>
<dbReference type="SUPFAM" id="SSF46785">
    <property type="entry name" value="Winged helix' DNA-binding domain"/>
    <property type="match status" value="1"/>
</dbReference>
<dbReference type="GO" id="GO:0032259">
    <property type="term" value="P:methylation"/>
    <property type="evidence" value="ECO:0007669"/>
    <property type="project" value="UniProtKB-KW"/>
</dbReference>
<dbReference type="PROSITE" id="PS51683">
    <property type="entry name" value="SAM_OMT_II"/>
    <property type="match status" value="1"/>
</dbReference>
<dbReference type="Gene3D" id="1.10.10.10">
    <property type="entry name" value="Winged helix-like DNA-binding domain superfamily/Winged helix DNA-binding domain"/>
    <property type="match status" value="1"/>
</dbReference>
<dbReference type="PANTHER" id="PTHR11746">
    <property type="entry name" value="O-METHYLTRANSFERASE"/>
    <property type="match status" value="1"/>
</dbReference>
<name>A0AA38C0R6_TAXCH</name>
<keyword evidence="1" id="KW-0489">Methyltransferase</keyword>
<dbReference type="InterPro" id="IPR036388">
    <property type="entry name" value="WH-like_DNA-bd_sf"/>
</dbReference>
<dbReference type="GO" id="GO:0046983">
    <property type="term" value="F:protein dimerization activity"/>
    <property type="evidence" value="ECO:0007669"/>
    <property type="project" value="InterPro"/>
</dbReference>
<dbReference type="GO" id="GO:0008171">
    <property type="term" value="F:O-methyltransferase activity"/>
    <property type="evidence" value="ECO:0007669"/>
    <property type="project" value="InterPro"/>
</dbReference>
<dbReference type="EMBL" id="JAHRHJ020003813">
    <property type="protein sequence ID" value="KAH9290338.1"/>
    <property type="molecule type" value="Genomic_DNA"/>
</dbReference>
<protein>
    <submittedName>
        <fullName evidence="6">Uncharacterized protein</fullName>
    </submittedName>
</protein>
<proteinExistence type="predicted"/>
<comment type="caution">
    <text evidence="6">The sequence shown here is derived from an EMBL/GenBank/DDBJ whole genome shotgun (WGS) entry which is preliminary data.</text>
</comment>
<dbReference type="InterPro" id="IPR012967">
    <property type="entry name" value="COMT_dimerisation"/>
</dbReference>
<dbReference type="InterPro" id="IPR001077">
    <property type="entry name" value="COMT_C"/>
</dbReference>
<dbReference type="InterPro" id="IPR036390">
    <property type="entry name" value="WH_DNA-bd_sf"/>
</dbReference>
<dbReference type="InterPro" id="IPR016461">
    <property type="entry name" value="COMT-like"/>
</dbReference>
<dbReference type="InterPro" id="IPR029063">
    <property type="entry name" value="SAM-dependent_MTases_sf"/>
</dbReference>
<keyword evidence="2" id="KW-0808">Transferase</keyword>
<feature type="domain" description="O-methyltransferase C-terminal" evidence="4">
    <location>
        <begin position="125"/>
        <end position="288"/>
    </location>
</feature>
<dbReference type="AlphaFoldDB" id="A0AA38C0R6"/>